<reference evidence="1 2" key="1">
    <citation type="submission" date="2020-07" db="EMBL/GenBank/DDBJ databases">
        <title>Taxonomic proposal: Crassvirales, a new order of highly abundant and diverse bacterial viruses.</title>
        <authorList>
            <person name="Shkoporov A.N."/>
            <person name="Stockdale S.R."/>
            <person name="Guerin E."/>
            <person name="Ross R.P."/>
            <person name="Hill C."/>
        </authorList>
    </citation>
    <scope>NUCLEOTIDE SEQUENCE [LARGE SCALE GENOMIC DNA]</scope>
</reference>
<dbReference type="GeneID" id="65131253"/>
<dbReference type="GO" id="GO:0003677">
    <property type="term" value="F:DNA binding"/>
    <property type="evidence" value="ECO:0007669"/>
    <property type="project" value="InterPro"/>
</dbReference>
<dbReference type="Proteomes" id="UP000593599">
    <property type="component" value="Segment"/>
</dbReference>
<keyword evidence="2" id="KW-1185">Reference proteome</keyword>
<dbReference type="EMBL" id="MT774402">
    <property type="protein sequence ID" value="QOR57316.1"/>
    <property type="molecule type" value="Genomic_DNA"/>
</dbReference>
<accession>A0A7M1RSQ7</accession>
<dbReference type="Gene3D" id="3.40.1360.10">
    <property type="match status" value="1"/>
</dbReference>
<dbReference type="InterPro" id="IPR034154">
    <property type="entry name" value="TOPRIM_DnaG/twinkle"/>
</dbReference>
<dbReference type="Gene3D" id="3.90.580.10">
    <property type="entry name" value="Zinc finger, CHC2-type domain"/>
    <property type="match status" value="1"/>
</dbReference>
<sequence>MYSTRTAITMSLKDILDKVNDLDIYTYCLGQFKVGKLMNSPLRSGDKNPSFGIFHSKTGGLLWKDLGTGECGNSLKFLKEYKGITTREELERELLRIVRRINPNTIARTNTYDKPKGDTDIGIVRQPFTNVDKQYWKQFGIHIDTLKKFNVFSIKYFLCNSIVRSIYKENSPMYAYKVYDKFKIYRPLASKFTKWRTNLTNRHVQGLSELPKEGGDLLIITKSLKDVMCCYEMGFNAIAAASETVFIPEDILRSLRSKWKHIVILYDRDQTGMLKARQYSKQYKIDAFFINKKFKAKDLSDAVRDNGFSTMKDWLTKTLQKYD</sequence>
<dbReference type="SUPFAM" id="SSF56731">
    <property type="entry name" value="DNA primase core"/>
    <property type="match status" value="1"/>
</dbReference>
<proteinExistence type="predicted"/>
<organism evidence="1 2">
    <name type="scientific">uncultured phage cr7_1</name>
    <dbReference type="NCBI Taxonomy" id="2772086"/>
    <lineage>
        <taxon>Viruses</taxon>
        <taxon>Duplodnaviria</taxon>
        <taxon>Heunggongvirae</taxon>
        <taxon>Uroviricota</taxon>
        <taxon>Caudoviricetes</taxon>
        <taxon>Crassvirales</taxon>
        <taxon>Suoliviridae</taxon>
        <taxon>Oafivirinae</taxon>
        <taxon>Burzaovirus</taxon>
        <taxon>Burzaovirus coli</taxon>
    </lineage>
</organism>
<dbReference type="InterPro" id="IPR036977">
    <property type="entry name" value="DNA_primase_Znf_CHC2"/>
</dbReference>
<dbReference type="GO" id="GO:0008270">
    <property type="term" value="F:zinc ion binding"/>
    <property type="evidence" value="ECO:0007669"/>
    <property type="project" value="InterPro"/>
</dbReference>
<dbReference type="GO" id="GO:0006260">
    <property type="term" value="P:DNA replication"/>
    <property type="evidence" value="ECO:0007669"/>
    <property type="project" value="InterPro"/>
</dbReference>
<dbReference type="KEGG" id="vg:65131253"/>
<dbReference type="CDD" id="cd01029">
    <property type="entry name" value="TOPRIM_primases"/>
    <property type="match status" value="1"/>
</dbReference>
<evidence type="ECO:0000313" key="1">
    <source>
        <dbReference type="EMBL" id="QOR57316.1"/>
    </source>
</evidence>
<dbReference type="RefSeq" id="YP_010112768.1">
    <property type="nucleotide sequence ID" value="NC_055895.1"/>
</dbReference>
<protein>
    <submittedName>
        <fullName evidence="1">DNA primase/helicase</fullName>
    </submittedName>
</protein>
<name>A0A7M1RSQ7_9CAUD</name>
<evidence type="ECO:0000313" key="2">
    <source>
        <dbReference type="Proteomes" id="UP000593599"/>
    </source>
</evidence>